<protein>
    <submittedName>
        <fullName evidence="1">Uncharacterized protein</fullName>
    </submittedName>
</protein>
<dbReference type="Proteomes" id="UP000004994">
    <property type="component" value="Chromosome 6"/>
</dbReference>
<sequence length="174" mass="19507">MQFKEPENLVSLPASDPALGWIISGPVIPRRRLRSSSDLPVISTPNSSTHSQVNIPFWSPTIKDCDATLLVIDIVYRVYLFSIRVRRGDETIALAEDVLELIYVIMMGEMAVGNGRGNENEKQRGKSGEPFSLLTVNCWSTVLSRDIGRASVSPQSALLYPKENIYKIFLERIR</sequence>
<reference evidence="1" key="2">
    <citation type="submission" date="2019-01" db="UniProtKB">
        <authorList>
            <consortium name="EnsemblPlants"/>
        </authorList>
    </citation>
    <scope>IDENTIFICATION</scope>
    <source>
        <strain evidence="1">cv. Heinz 1706</strain>
    </source>
</reference>
<dbReference type="Gramene" id="Solyc06g071015.1.1">
    <property type="protein sequence ID" value="Solyc06g071015.1.1"/>
    <property type="gene ID" value="Solyc06g071015.1"/>
</dbReference>
<keyword evidence="2" id="KW-1185">Reference proteome</keyword>
<dbReference type="AlphaFoldDB" id="A0A3Q7HU45"/>
<name>A0A3Q7HU45_SOLLC</name>
<organism evidence="1">
    <name type="scientific">Solanum lycopersicum</name>
    <name type="common">Tomato</name>
    <name type="synonym">Lycopersicon esculentum</name>
    <dbReference type="NCBI Taxonomy" id="4081"/>
    <lineage>
        <taxon>Eukaryota</taxon>
        <taxon>Viridiplantae</taxon>
        <taxon>Streptophyta</taxon>
        <taxon>Embryophyta</taxon>
        <taxon>Tracheophyta</taxon>
        <taxon>Spermatophyta</taxon>
        <taxon>Magnoliopsida</taxon>
        <taxon>eudicotyledons</taxon>
        <taxon>Gunneridae</taxon>
        <taxon>Pentapetalae</taxon>
        <taxon>asterids</taxon>
        <taxon>lamiids</taxon>
        <taxon>Solanales</taxon>
        <taxon>Solanaceae</taxon>
        <taxon>Solanoideae</taxon>
        <taxon>Solaneae</taxon>
        <taxon>Solanum</taxon>
        <taxon>Solanum subgen. Lycopersicon</taxon>
    </lineage>
</organism>
<evidence type="ECO:0000313" key="1">
    <source>
        <dbReference type="EnsemblPlants" id="Solyc06g071015.1.1"/>
    </source>
</evidence>
<dbReference type="EnsemblPlants" id="Solyc06g071015.1.1">
    <property type="protein sequence ID" value="Solyc06g071015.1.1"/>
    <property type="gene ID" value="Solyc06g071015.1"/>
</dbReference>
<dbReference type="InParanoid" id="A0A3Q7HU45"/>
<accession>A0A3Q7HU45</accession>
<proteinExistence type="predicted"/>
<evidence type="ECO:0000313" key="2">
    <source>
        <dbReference type="Proteomes" id="UP000004994"/>
    </source>
</evidence>
<reference evidence="1" key="1">
    <citation type="journal article" date="2012" name="Nature">
        <title>The tomato genome sequence provides insights into fleshy fruit evolution.</title>
        <authorList>
            <consortium name="Tomato Genome Consortium"/>
        </authorList>
    </citation>
    <scope>NUCLEOTIDE SEQUENCE [LARGE SCALE GENOMIC DNA]</scope>
    <source>
        <strain evidence="1">cv. Heinz 1706</strain>
    </source>
</reference>